<dbReference type="Gene3D" id="1.10.287.470">
    <property type="entry name" value="Helix hairpin bin"/>
    <property type="match status" value="1"/>
</dbReference>
<dbReference type="AlphaFoldDB" id="A0A1V6M3Q7"/>
<dbReference type="InterPro" id="IPR006143">
    <property type="entry name" value="RND_pump_MFP"/>
</dbReference>
<dbReference type="Proteomes" id="UP000242219">
    <property type="component" value="Unassembled WGS sequence"/>
</dbReference>
<comment type="caution">
    <text evidence="4">The sequence shown here is derived from an EMBL/GenBank/DDBJ whole genome shotgun (WGS) entry which is preliminary data.</text>
</comment>
<feature type="coiled-coil region" evidence="2">
    <location>
        <begin position="125"/>
        <end position="176"/>
    </location>
</feature>
<gene>
    <name evidence="4" type="ORF">BIY37_00225</name>
</gene>
<keyword evidence="2" id="KW-0175">Coiled coil</keyword>
<evidence type="ECO:0000256" key="1">
    <source>
        <dbReference type="ARBA" id="ARBA00009477"/>
    </source>
</evidence>
<dbReference type="GO" id="GO:1990281">
    <property type="term" value="C:efflux pump complex"/>
    <property type="evidence" value="ECO:0007669"/>
    <property type="project" value="TreeGrafter"/>
</dbReference>
<dbReference type="Gene3D" id="2.40.30.170">
    <property type="match status" value="1"/>
</dbReference>
<organism evidence="4 5">
    <name type="scientific">Candidatus Brocadia sapporoensis</name>
    <dbReference type="NCBI Taxonomy" id="392547"/>
    <lineage>
        <taxon>Bacteria</taxon>
        <taxon>Pseudomonadati</taxon>
        <taxon>Planctomycetota</taxon>
        <taxon>Candidatus Brocadiia</taxon>
        <taxon>Candidatus Brocadiales</taxon>
        <taxon>Candidatus Brocadiaceae</taxon>
        <taxon>Candidatus Brocadia</taxon>
    </lineage>
</organism>
<protein>
    <recommendedName>
        <fullName evidence="3">YknX-like C-terminal permuted SH3-like domain-containing protein</fullName>
    </recommendedName>
</protein>
<dbReference type="GO" id="GO:0015562">
    <property type="term" value="F:efflux transmembrane transporter activity"/>
    <property type="evidence" value="ECO:0007669"/>
    <property type="project" value="TreeGrafter"/>
</dbReference>
<sequence length="371" mass="40816">MKHTMLFVIISACIATVSGYLLFFHSQKKTVENESPSFPSASMVTGDISTSEPVAAVKVAPLAKGTLTEDIVVYGTVVPAPGAVQTISEPFEIQIRRIFATAGQKVAMGEVLFEIDPGPNTSLQLEQAMNNYGLAKETYSNMQQRFDLKLATIQQVLQTKQAFEDARLRLENLKQRGIREKKQVVADVGGLVNTVYVREGDIVSASMPLVEIVAQGRFEARLGVEPEDINRLTVHQPVCISSVYMQSSRGVTGWIRAISKSVNPVTRLVDLFVVFPSTAEFLPGEYVQGKITISSKETLIVPRTAVLPEDDHYVLFTMKDGRAWKQSVHVGLETDKDVEILSAILQPGDLAVVLGNYELQDGMKIKEEESQ</sequence>
<dbReference type="SUPFAM" id="SSF111369">
    <property type="entry name" value="HlyD-like secretion proteins"/>
    <property type="match status" value="1"/>
</dbReference>
<dbReference type="NCBIfam" id="TIGR01730">
    <property type="entry name" value="RND_mfp"/>
    <property type="match status" value="1"/>
</dbReference>
<comment type="similarity">
    <text evidence="1">Belongs to the membrane fusion protein (MFP) (TC 8.A.1) family.</text>
</comment>
<dbReference type="RefSeq" id="WP_070065841.1">
    <property type="nucleotide sequence ID" value="NZ_MJUW02000011.1"/>
</dbReference>
<feature type="domain" description="YknX-like C-terminal permuted SH3-like" evidence="3">
    <location>
        <begin position="300"/>
        <end position="366"/>
    </location>
</feature>
<dbReference type="PANTHER" id="PTHR30469">
    <property type="entry name" value="MULTIDRUG RESISTANCE PROTEIN MDTA"/>
    <property type="match status" value="1"/>
</dbReference>
<reference evidence="4 5" key="1">
    <citation type="journal article" date="2016" name="Genome Announc.">
        <title>Draft Genome Sequence of the Anaerobic Ammonium-Oxidizing Bacterium 'Candidatus Brocadia sp. 40'.</title>
        <authorList>
            <person name="Ali M."/>
            <person name="Haroon M.F."/>
            <person name="Narita Y."/>
            <person name="Zhang L."/>
            <person name="Rangel Shaw D."/>
            <person name="Okabe S."/>
            <person name="Saikaly P.E."/>
        </authorList>
    </citation>
    <scope>NUCLEOTIDE SEQUENCE [LARGE SCALE GENOMIC DNA]</scope>
    <source>
        <strain evidence="4 5">40</strain>
    </source>
</reference>
<proteinExistence type="inferred from homology"/>
<dbReference type="PANTHER" id="PTHR30469:SF15">
    <property type="entry name" value="HLYD FAMILY OF SECRETION PROTEINS"/>
    <property type="match status" value="1"/>
</dbReference>
<evidence type="ECO:0000313" key="4">
    <source>
        <dbReference type="EMBL" id="OQD47005.1"/>
    </source>
</evidence>
<accession>A0A1V6M3Q7</accession>
<dbReference type="EMBL" id="MJUW02000011">
    <property type="protein sequence ID" value="OQD47005.1"/>
    <property type="molecule type" value="Genomic_DNA"/>
</dbReference>
<evidence type="ECO:0000259" key="3">
    <source>
        <dbReference type="Pfam" id="PF25989"/>
    </source>
</evidence>
<name>A0A1V6M3Q7_9BACT</name>
<dbReference type="Gene3D" id="2.40.50.100">
    <property type="match status" value="1"/>
</dbReference>
<evidence type="ECO:0000256" key="2">
    <source>
        <dbReference type="SAM" id="Coils"/>
    </source>
</evidence>
<keyword evidence="5" id="KW-1185">Reference proteome</keyword>
<evidence type="ECO:0000313" key="5">
    <source>
        <dbReference type="Proteomes" id="UP000242219"/>
    </source>
</evidence>
<dbReference type="Gene3D" id="2.40.420.20">
    <property type="match status" value="1"/>
</dbReference>
<dbReference type="InterPro" id="IPR058637">
    <property type="entry name" value="YknX-like_C"/>
</dbReference>
<dbReference type="Pfam" id="PF25989">
    <property type="entry name" value="YknX_C"/>
    <property type="match status" value="1"/>
</dbReference>